<keyword evidence="3" id="KW-1185">Reference proteome</keyword>
<gene>
    <name evidence="2" type="ORF">ACFFSY_10880</name>
</gene>
<keyword evidence="1" id="KW-0812">Transmembrane</keyword>
<name>A0ABV5KQC6_9BACL</name>
<keyword evidence="1" id="KW-0472">Membrane</keyword>
<evidence type="ECO:0000256" key="1">
    <source>
        <dbReference type="SAM" id="Phobius"/>
    </source>
</evidence>
<comment type="caution">
    <text evidence="2">The sequence shown here is derived from an EMBL/GenBank/DDBJ whole genome shotgun (WGS) entry which is preliminary data.</text>
</comment>
<feature type="transmembrane region" description="Helical" evidence="1">
    <location>
        <begin position="82"/>
        <end position="103"/>
    </location>
</feature>
<feature type="transmembrane region" description="Helical" evidence="1">
    <location>
        <begin position="36"/>
        <end position="61"/>
    </location>
</feature>
<accession>A0ABV5KQC6</accession>
<reference evidence="2 3" key="1">
    <citation type="submission" date="2024-09" db="EMBL/GenBank/DDBJ databases">
        <authorList>
            <person name="Sun Q."/>
            <person name="Mori K."/>
        </authorList>
    </citation>
    <scope>NUCLEOTIDE SEQUENCE [LARGE SCALE GENOMIC DNA]</scope>
    <source>
        <strain evidence="2 3">TISTR 2452</strain>
    </source>
</reference>
<sequence>MFLVSTASYLIGSGMLNAVLERPEFLAGLDADRTDLVAGLLLELVNAIAVAGIGMLLYPMLRQHNEALALGYFGARIIEASILIISLAGPLVLIALGEDYAAAEGANRSYLRAIAQAAVDAHFMLFELAMTVLSLGSLLLCYVLFRSKLVPRVLSLIGFIGYAGLLASSCLAIAGRDIGAVLYIPGAIFEILFPLWLIVKGANPRTEKS</sequence>
<feature type="transmembrane region" description="Helical" evidence="1">
    <location>
        <begin position="180"/>
        <end position="199"/>
    </location>
</feature>
<dbReference type="EMBL" id="JBHMDO010000017">
    <property type="protein sequence ID" value="MFB9326418.1"/>
    <property type="molecule type" value="Genomic_DNA"/>
</dbReference>
<feature type="transmembrane region" description="Helical" evidence="1">
    <location>
        <begin position="152"/>
        <end position="174"/>
    </location>
</feature>
<dbReference type="InterPro" id="IPR025495">
    <property type="entry name" value="DUF4386"/>
</dbReference>
<organism evidence="2 3">
    <name type="scientific">Paenibacillus aurantiacus</name>
    <dbReference type="NCBI Taxonomy" id="1936118"/>
    <lineage>
        <taxon>Bacteria</taxon>
        <taxon>Bacillati</taxon>
        <taxon>Bacillota</taxon>
        <taxon>Bacilli</taxon>
        <taxon>Bacillales</taxon>
        <taxon>Paenibacillaceae</taxon>
        <taxon>Paenibacillus</taxon>
    </lineage>
</organism>
<dbReference type="Pfam" id="PF14329">
    <property type="entry name" value="DUF4386"/>
    <property type="match status" value="1"/>
</dbReference>
<evidence type="ECO:0000313" key="3">
    <source>
        <dbReference type="Proteomes" id="UP001589747"/>
    </source>
</evidence>
<protein>
    <submittedName>
        <fullName evidence="2">DUF4386 domain-containing protein</fullName>
    </submittedName>
</protein>
<keyword evidence="1" id="KW-1133">Transmembrane helix</keyword>
<feature type="transmembrane region" description="Helical" evidence="1">
    <location>
        <begin position="123"/>
        <end position="145"/>
    </location>
</feature>
<dbReference type="RefSeq" id="WP_377493660.1">
    <property type="nucleotide sequence ID" value="NZ_JBHMDO010000017.1"/>
</dbReference>
<evidence type="ECO:0000313" key="2">
    <source>
        <dbReference type="EMBL" id="MFB9326418.1"/>
    </source>
</evidence>
<dbReference type="Proteomes" id="UP001589747">
    <property type="component" value="Unassembled WGS sequence"/>
</dbReference>
<proteinExistence type="predicted"/>